<evidence type="ECO:0000256" key="3">
    <source>
        <dbReference type="ARBA" id="ARBA00022676"/>
    </source>
</evidence>
<keyword evidence="4" id="KW-0808">Transferase</keyword>
<evidence type="ECO:0000256" key="8">
    <source>
        <dbReference type="ARBA" id="ARBA00023136"/>
    </source>
</evidence>
<gene>
    <name evidence="13" type="primary">LOC115223487</name>
</gene>
<evidence type="ECO:0000313" key="13">
    <source>
        <dbReference type="RefSeq" id="XP_029649954.1"/>
    </source>
</evidence>
<organism evidence="12 13">
    <name type="scientific">Octopus sinensis</name>
    <name type="common">East Asian common octopus</name>
    <dbReference type="NCBI Taxonomy" id="2607531"/>
    <lineage>
        <taxon>Eukaryota</taxon>
        <taxon>Metazoa</taxon>
        <taxon>Spiralia</taxon>
        <taxon>Lophotrochozoa</taxon>
        <taxon>Mollusca</taxon>
        <taxon>Cephalopoda</taxon>
        <taxon>Coleoidea</taxon>
        <taxon>Octopodiformes</taxon>
        <taxon>Octopoda</taxon>
        <taxon>Incirrata</taxon>
        <taxon>Octopodidae</taxon>
        <taxon>Octopus</taxon>
    </lineage>
</organism>
<evidence type="ECO:0000256" key="2">
    <source>
        <dbReference type="ARBA" id="ARBA00004922"/>
    </source>
</evidence>
<keyword evidence="9" id="KW-0325">Glycoprotein</keyword>
<name>A0A6P7TFD0_9MOLL</name>
<comment type="subcellular location">
    <subcellularLocation>
        <location evidence="1">Membrane</location>
        <topology evidence="1">Single-pass type II membrane protein</topology>
    </subcellularLocation>
</comment>
<keyword evidence="5 11" id="KW-0812">Transmembrane</keyword>
<accession>A0A6P7TFD0</accession>
<evidence type="ECO:0000313" key="12">
    <source>
        <dbReference type="Proteomes" id="UP000515154"/>
    </source>
</evidence>
<evidence type="ECO:0000256" key="4">
    <source>
        <dbReference type="ARBA" id="ARBA00022679"/>
    </source>
</evidence>
<comment type="similarity">
    <text evidence="10">Belongs to the glycosyltransferase 14 family.</text>
</comment>
<evidence type="ECO:0000256" key="9">
    <source>
        <dbReference type="ARBA" id="ARBA00023180"/>
    </source>
</evidence>
<reference evidence="13" key="1">
    <citation type="submission" date="2025-08" db="UniProtKB">
        <authorList>
            <consortium name="RefSeq"/>
        </authorList>
    </citation>
    <scope>IDENTIFICATION</scope>
</reference>
<feature type="transmembrane region" description="Helical" evidence="11">
    <location>
        <begin position="14"/>
        <end position="32"/>
    </location>
</feature>
<evidence type="ECO:0000256" key="11">
    <source>
        <dbReference type="SAM" id="Phobius"/>
    </source>
</evidence>
<evidence type="ECO:0000256" key="7">
    <source>
        <dbReference type="ARBA" id="ARBA00022989"/>
    </source>
</evidence>
<proteinExistence type="inferred from homology"/>
<keyword evidence="12" id="KW-1185">Reference proteome</keyword>
<evidence type="ECO:0000256" key="1">
    <source>
        <dbReference type="ARBA" id="ARBA00004606"/>
    </source>
</evidence>
<dbReference type="Proteomes" id="UP000515154">
    <property type="component" value="Linkage group LG23"/>
</dbReference>
<evidence type="ECO:0000256" key="5">
    <source>
        <dbReference type="ARBA" id="ARBA00022692"/>
    </source>
</evidence>
<dbReference type="RefSeq" id="XP_029649954.1">
    <property type="nucleotide sequence ID" value="XM_029794094.2"/>
</dbReference>
<protein>
    <submittedName>
        <fullName evidence="13">Beta-1,3-galactosyl-O-glycosyl-glycoprotein beta-1,6-N-acetylglucosaminyltransferase isoform X1</fullName>
    </submittedName>
</protein>
<comment type="pathway">
    <text evidence="2">Protein modification; protein glycosylation.</text>
</comment>
<dbReference type="KEGG" id="osn:115223487"/>
<keyword evidence="6" id="KW-0735">Signal-anchor</keyword>
<dbReference type="Pfam" id="PF02485">
    <property type="entry name" value="Branch"/>
    <property type="match status" value="1"/>
</dbReference>
<dbReference type="GO" id="GO:0016020">
    <property type="term" value="C:membrane"/>
    <property type="evidence" value="ECO:0007669"/>
    <property type="project" value="UniProtKB-SubCell"/>
</dbReference>
<keyword evidence="7 11" id="KW-1133">Transmembrane helix</keyword>
<keyword evidence="8 11" id="KW-0472">Membrane</keyword>
<dbReference type="InterPro" id="IPR003406">
    <property type="entry name" value="Glyco_trans_14"/>
</dbReference>
<dbReference type="PANTHER" id="PTHR19297">
    <property type="entry name" value="GLYCOSYLTRANSFERASE 14 FAMILY MEMBER"/>
    <property type="match status" value="1"/>
</dbReference>
<dbReference type="PANTHER" id="PTHR19297:SF191">
    <property type="entry name" value="PROTEIN XYLOSYLTRANSFERASE"/>
    <property type="match status" value="1"/>
</dbReference>
<dbReference type="AlphaFoldDB" id="A0A6P7TFD0"/>
<evidence type="ECO:0000256" key="10">
    <source>
        <dbReference type="ARBA" id="ARBA00038150"/>
    </source>
</evidence>
<sequence length="425" mass="50395">MNFWRKVSSIRKSYSTLVILFILMMIIIMFTSRKRKSISMLKSEFVRKALMTLSNRKVDSFNCAKIFDNDFQTSPELKEQAKKYPHPAQDLLKLSKNCSRLITERGYFTNSMTIEEESFPIAYGIFFHHQVTQMEQLLRAIYRPQNIYVIHLDQKAAISDYHVAKSIAECFPNVFLSSKRFAIKWGDFSLVEADLVVMRDLLRFSSWRYYINLCGMDFPLKTNLQIVRFLRGLNGKNIVELDFRRWIHRWRKALKQKPVPHNITLAKGSHYVAVTRDFINYTVNNRIAQDLINWLRNTTIPDESVYPTIFYNTHIGSPHPYNSSYSQIYKLAKYVVWQDTKNKNESICYGSFRRSVCAFGLQDLKRITLEKHLFANKFYRNLPYACLEEWHFNKTHDEYLSLVNNVPPQSDWWKRIERMGLQETT</sequence>
<dbReference type="GO" id="GO:0008375">
    <property type="term" value="F:acetylglucosaminyltransferase activity"/>
    <property type="evidence" value="ECO:0007669"/>
    <property type="project" value="TreeGrafter"/>
</dbReference>
<evidence type="ECO:0000256" key="6">
    <source>
        <dbReference type="ARBA" id="ARBA00022968"/>
    </source>
</evidence>
<keyword evidence="3" id="KW-0328">Glycosyltransferase</keyword>